<reference evidence="1 2" key="1">
    <citation type="journal article" date="2015" name="Int. J. Syst. Evol. Microbiol.">
        <title>Exiguobacterium enclense sp. nov., isolated from sediment.</title>
        <authorList>
            <person name="Dastager S.G."/>
            <person name="Mawlankar R."/>
            <person name="Sonalkar V.V."/>
            <person name="Thorat M.N."/>
            <person name="Mual P."/>
            <person name="Verma A."/>
            <person name="Krishnamurthi S."/>
            <person name="Tang S.K."/>
            <person name="Li W.J."/>
        </authorList>
    </citation>
    <scope>NUCLEOTIDE SEQUENCE [LARGE SCALE GENOMIC DNA]</scope>
    <source>
        <strain evidence="1 2">NIO-1109</strain>
    </source>
</reference>
<comment type="caution">
    <text evidence="1">The sequence shown here is derived from an EMBL/GenBank/DDBJ whole genome shotgun (WGS) entry which is preliminary data.</text>
</comment>
<organism evidence="1 2">
    <name type="scientific">Exiguobacterium indicum</name>
    <dbReference type="NCBI Taxonomy" id="296995"/>
    <lineage>
        <taxon>Bacteria</taxon>
        <taxon>Bacillati</taxon>
        <taxon>Bacillota</taxon>
        <taxon>Bacilli</taxon>
        <taxon>Bacillales</taxon>
        <taxon>Bacillales Family XII. Incertae Sedis</taxon>
        <taxon>Exiguobacterium</taxon>
    </lineage>
</organism>
<dbReference type="Proteomes" id="UP000053797">
    <property type="component" value="Unassembled WGS sequence"/>
</dbReference>
<protein>
    <submittedName>
        <fullName evidence="1">Uncharacterized protein</fullName>
    </submittedName>
</protein>
<dbReference type="OrthoDB" id="2356088at2"/>
<sequence>MMRRVFSIISLLTVLIVCTTSTQPSRFERSEPVATIEDHYAGQINWPSESDPLIELHAKP</sequence>
<dbReference type="AlphaFoldDB" id="A0A0V8GC37"/>
<evidence type="ECO:0000313" key="2">
    <source>
        <dbReference type="Proteomes" id="UP000053797"/>
    </source>
</evidence>
<accession>A0A0V8GC37</accession>
<proteinExistence type="predicted"/>
<dbReference type="RefSeq" id="WP_058265851.1">
    <property type="nucleotide sequence ID" value="NZ_FMYN01000006.1"/>
</dbReference>
<dbReference type="EMBL" id="LNQL01000006">
    <property type="protein sequence ID" value="KSU47833.1"/>
    <property type="molecule type" value="Genomic_DNA"/>
</dbReference>
<evidence type="ECO:0000313" key="1">
    <source>
        <dbReference type="EMBL" id="KSU47833.1"/>
    </source>
</evidence>
<name>A0A0V8GC37_9BACL</name>
<gene>
    <name evidence="1" type="ORF">AS033_14320</name>
</gene>